<protein>
    <submittedName>
        <fullName evidence="1">Uncharacterized protein</fullName>
    </submittedName>
</protein>
<name>B9BKB8_9BURK</name>
<comment type="caution">
    <text evidence="1">The sequence shown here is derived from an EMBL/GenBank/DDBJ whole genome shotgun (WGS) entry which is preliminary data.</text>
</comment>
<dbReference type="AlphaFoldDB" id="B9BKB8"/>
<reference evidence="1 2" key="1">
    <citation type="journal article" date="2012" name="J. Bacteriol.">
        <title>Draft Genome Sequence Determination for Cystic Fibrosis and Chronic Granulomatous Disease Burkholderia multivorans Isolates.</title>
        <authorList>
            <person name="Varga J.J."/>
            <person name="Losada L."/>
            <person name="Zelazny A.M."/>
            <person name="Brinkac L."/>
            <person name="Harkins D."/>
            <person name="Radune D."/>
            <person name="Hostetler J."/>
            <person name="Sampaio E.P."/>
            <person name="Ronning C.M."/>
            <person name="Nierman W.C."/>
            <person name="Greenberg D.E."/>
            <person name="Holland S.M."/>
            <person name="Goldberg J.B."/>
        </authorList>
    </citation>
    <scope>NUCLEOTIDE SEQUENCE [LARGE SCALE GENOMIC DNA]</scope>
    <source>
        <strain evidence="1 2">CGD2</strain>
    </source>
</reference>
<dbReference type="EMBL" id="ACFC01000002">
    <property type="protein sequence ID" value="EEE08385.1"/>
    <property type="molecule type" value="Genomic_DNA"/>
</dbReference>
<sequence length="37" mass="4392">MFRLRVHHSFPLEWCRGADAAPADGRPVRRQRVICRM</sequence>
<organism evidence="1 2">
    <name type="scientific">Burkholderia multivorans CGD2</name>
    <dbReference type="NCBI Taxonomy" id="513052"/>
    <lineage>
        <taxon>Bacteria</taxon>
        <taxon>Pseudomonadati</taxon>
        <taxon>Pseudomonadota</taxon>
        <taxon>Betaproteobacteria</taxon>
        <taxon>Burkholderiales</taxon>
        <taxon>Burkholderiaceae</taxon>
        <taxon>Burkholderia</taxon>
        <taxon>Burkholderia cepacia complex</taxon>
    </lineage>
</organism>
<gene>
    <name evidence="1" type="ORF">BURMUCGD2_5527</name>
</gene>
<evidence type="ECO:0000313" key="1">
    <source>
        <dbReference type="EMBL" id="EEE08385.1"/>
    </source>
</evidence>
<evidence type="ECO:0000313" key="2">
    <source>
        <dbReference type="Proteomes" id="UP000004535"/>
    </source>
</evidence>
<dbReference type="Proteomes" id="UP000004535">
    <property type="component" value="Unassembled WGS sequence"/>
</dbReference>
<accession>B9BKB8</accession>
<proteinExistence type="predicted"/>